<dbReference type="EMBL" id="BANU01000001">
    <property type="protein sequence ID" value="GAC59305.1"/>
    <property type="molecule type" value="Genomic_DNA"/>
</dbReference>
<dbReference type="Proteomes" id="UP000035083">
    <property type="component" value="Unassembled WGS sequence"/>
</dbReference>
<evidence type="ECO:0000313" key="3">
    <source>
        <dbReference type="Proteomes" id="UP000035083"/>
    </source>
</evidence>
<dbReference type="AlphaFoldDB" id="L7LDU3"/>
<accession>L7LDU3</accession>
<evidence type="ECO:0000256" key="1">
    <source>
        <dbReference type="SAM" id="MobiDB-lite"/>
    </source>
</evidence>
<feature type="compositionally biased region" description="Basic residues" evidence="1">
    <location>
        <begin position="69"/>
        <end position="79"/>
    </location>
</feature>
<evidence type="ECO:0000313" key="2">
    <source>
        <dbReference type="EMBL" id="GAC59305.1"/>
    </source>
</evidence>
<comment type="caution">
    <text evidence="2">The sequence shown here is derived from an EMBL/GenBank/DDBJ whole genome shotgun (WGS) entry which is preliminary data.</text>
</comment>
<dbReference type="RefSeq" id="WP_006894492.1">
    <property type="nucleotide sequence ID" value="NZ_BANU01000001.1"/>
</dbReference>
<feature type="compositionally biased region" description="Low complexity" evidence="1">
    <location>
        <begin position="80"/>
        <end position="91"/>
    </location>
</feature>
<reference evidence="2 3" key="1">
    <citation type="submission" date="2012-12" db="EMBL/GenBank/DDBJ databases">
        <title>Whole genome shotgun sequence of Gordonia sihwensis NBRC 108236.</title>
        <authorList>
            <person name="Yoshida I."/>
            <person name="Hosoyama A."/>
            <person name="Tsuchikane K."/>
            <person name="Ando Y."/>
            <person name="Baba S."/>
            <person name="Ohji S."/>
            <person name="Hamada M."/>
            <person name="Tamura T."/>
            <person name="Yamazoe A."/>
            <person name="Yamazaki S."/>
            <person name="Fujita N."/>
        </authorList>
    </citation>
    <scope>NUCLEOTIDE SEQUENCE [LARGE SCALE GENOMIC DNA]</scope>
    <source>
        <strain evidence="2 3">NBRC 108236</strain>
    </source>
</reference>
<gene>
    <name evidence="2" type="ORF">GSI01S_01_02710</name>
</gene>
<sequence length="91" mass="10155">MLPILDSITPTTFVLCLIGLVAFAYWMPTESADDVADRVPHHRARQSGDWWPTHRAKARKQKARAAARRRRRAQLRRAAARGVAVPAGGAR</sequence>
<feature type="region of interest" description="Disordered" evidence="1">
    <location>
        <begin position="35"/>
        <end position="56"/>
    </location>
</feature>
<feature type="region of interest" description="Disordered" evidence="1">
    <location>
        <begin position="69"/>
        <end position="91"/>
    </location>
</feature>
<name>L7LDU3_9ACTN</name>
<protein>
    <submittedName>
        <fullName evidence="2">Uncharacterized protein</fullName>
    </submittedName>
</protein>
<proteinExistence type="predicted"/>
<organism evidence="2 3">
    <name type="scientific">Gordonia sihwensis NBRC 108236</name>
    <dbReference type="NCBI Taxonomy" id="1223544"/>
    <lineage>
        <taxon>Bacteria</taxon>
        <taxon>Bacillati</taxon>
        <taxon>Actinomycetota</taxon>
        <taxon>Actinomycetes</taxon>
        <taxon>Mycobacteriales</taxon>
        <taxon>Gordoniaceae</taxon>
        <taxon>Gordonia</taxon>
    </lineage>
</organism>
<keyword evidence="3" id="KW-1185">Reference proteome</keyword>